<dbReference type="SUPFAM" id="SSF54695">
    <property type="entry name" value="POZ domain"/>
    <property type="match status" value="1"/>
</dbReference>
<reference evidence="4 5" key="1">
    <citation type="journal article" date="2010" name="Nature">
        <title>Genome sequencing and analysis of the model grass Brachypodium distachyon.</title>
        <authorList>
            <consortium name="International Brachypodium Initiative"/>
        </authorList>
    </citation>
    <scope>NUCLEOTIDE SEQUENCE [LARGE SCALE GENOMIC DNA]</scope>
    <source>
        <strain evidence="4 5">Bd21</strain>
    </source>
</reference>
<reference evidence="4" key="2">
    <citation type="submission" date="2017-06" db="EMBL/GenBank/DDBJ databases">
        <title>WGS assembly of Brachypodium distachyon.</title>
        <authorList>
            <consortium name="The International Brachypodium Initiative"/>
            <person name="Lucas S."/>
            <person name="Harmon-Smith M."/>
            <person name="Lail K."/>
            <person name="Tice H."/>
            <person name="Grimwood J."/>
            <person name="Bruce D."/>
            <person name="Barry K."/>
            <person name="Shu S."/>
            <person name="Lindquist E."/>
            <person name="Wang M."/>
            <person name="Pitluck S."/>
            <person name="Vogel J.P."/>
            <person name="Garvin D.F."/>
            <person name="Mockler T.C."/>
            <person name="Schmutz J."/>
            <person name="Rokhsar D."/>
            <person name="Bevan M.W."/>
        </authorList>
    </citation>
    <scope>NUCLEOTIDE SEQUENCE</scope>
    <source>
        <strain evidence="4">Bd21</strain>
    </source>
</reference>
<dbReference type="OrthoDB" id="2306477at2759"/>
<reference evidence="5" key="3">
    <citation type="submission" date="2018-08" db="UniProtKB">
        <authorList>
            <consortium name="EnsemblPlants"/>
        </authorList>
    </citation>
    <scope>IDENTIFICATION</scope>
    <source>
        <strain evidence="5">cv. Bd21</strain>
    </source>
</reference>
<dbReference type="InParanoid" id="A0A0Q3H2B5"/>
<dbReference type="Gene3D" id="1.25.40.420">
    <property type="match status" value="1"/>
</dbReference>
<dbReference type="PROSITE" id="PS50097">
    <property type="entry name" value="BTB"/>
    <property type="match status" value="1"/>
</dbReference>
<dbReference type="PANTHER" id="PTHR26379">
    <property type="entry name" value="BTB/POZ AND MATH DOMAIN-CONTAINING PROTEIN 1"/>
    <property type="match status" value="1"/>
</dbReference>
<evidence type="ECO:0000313" key="6">
    <source>
        <dbReference type="Proteomes" id="UP000008810"/>
    </source>
</evidence>
<evidence type="ECO:0000256" key="1">
    <source>
        <dbReference type="ARBA" id="ARBA00004906"/>
    </source>
</evidence>
<feature type="domain" description="BTB" evidence="3">
    <location>
        <begin position="187"/>
        <end position="250"/>
    </location>
</feature>
<dbReference type="Gene3D" id="2.60.210.10">
    <property type="entry name" value="Apoptosis, Tumor Necrosis Factor Receptor Associated Protein 2, Chain A"/>
    <property type="match status" value="1"/>
</dbReference>
<gene>
    <name evidence="4" type="ORF">BRADI_1g32236v3</name>
</gene>
<evidence type="ECO:0000313" key="5">
    <source>
        <dbReference type="EnsemblPlants" id="KQK17055"/>
    </source>
</evidence>
<sequence>MTNARSAPTDDHNPGATRTAYLVLKVAEHSAAAGKKNQNHGGGGYIPVRTLAVLGHEWQIDYTPDGFHIPTGKFDGQRWLKLRLRLVRAAVAIDAVTASFTFRLVDPNQKLMPFPEVATTECFRFRLGSSTEVPLWPRPALDASGHLGRDGNCFVRCAVVVHHGAASPSGADLQRDLGNLLTTHHGADVTFIVSGEQICAHRCVLGARSLVLRAELSGIASIVVEVSDMDAGTFRALLHFIYTDTLPPQLDDGHENPAMARRLLDAAERYGVERLRAVCEEKACAGVGVGNVAAELVCAERRGYARLRARCVEFLLARPRHFLEVAQAGGCKLLEAKCPWVLTELVTAIAESTLEGNRLRG</sequence>
<evidence type="ECO:0000256" key="2">
    <source>
        <dbReference type="ARBA" id="ARBA00010846"/>
    </source>
</evidence>
<dbReference type="EMBL" id="CM000880">
    <property type="protein sequence ID" value="KQK17055.1"/>
    <property type="molecule type" value="Genomic_DNA"/>
</dbReference>
<keyword evidence="6" id="KW-1185">Reference proteome</keyword>
<evidence type="ECO:0000259" key="3">
    <source>
        <dbReference type="PROSITE" id="PS50097"/>
    </source>
</evidence>
<dbReference type="InterPro" id="IPR008974">
    <property type="entry name" value="TRAF-like"/>
</dbReference>
<protein>
    <recommendedName>
        <fullName evidence="3">BTB domain-containing protein</fullName>
    </recommendedName>
</protein>
<evidence type="ECO:0000313" key="4">
    <source>
        <dbReference type="EMBL" id="KQK17055.1"/>
    </source>
</evidence>
<organism evidence="4">
    <name type="scientific">Brachypodium distachyon</name>
    <name type="common">Purple false brome</name>
    <name type="synonym">Trachynia distachya</name>
    <dbReference type="NCBI Taxonomy" id="15368"/>
    <lineage>
        <taxon>Eukaryota</taxon>
        <taxon>Viridiplantae</taxon>
        <taxon>Streptophyta</taxon>
        <taxon>Embryophyta</taxon>
        <taxon>Tracheophyta</taxon>
        <taxon>Spermatophyta</taxon>
        <taxon>Magnoliopsida</taxon>
        <taxon>Liliopsida</taxon>
        <taxon>Poales</taxon>
        <taxon>Poaceae</taxon>
        <taxon>BOP clade</taxon>
        <taxon>Pooideae</taxon>
        <taxon>Stipodae</taxon>
        <taxon>Brachypodieae</taxon>
        <taxon>Brachypodium</taxon>
    </lineage>
</organism>
<comment type="similarity">
    <text evidence="2">Belongs to the Tdpoz family.</text>
</comment>
<dbReference type="Proteomes" id="UP000008810">
    <property type="component" value="Chromosome 1"/>
</dbReference>
<proteinExistence type="inferred from homology"/>
<comment type="pathway">
    <text evidence="1">Protein modification; protein ubiquitination.</text>
</comment>
<dbReference type="Gene3D" id="3.30.710.10">
    <property type="entry name" value="Potassium Channel Kv1.1, Chain A"/>
    <property type="match status" value="1"/>
</dbReference>
<dbReference type="AlphaFoldDB" id="A0A0Q3H2B5"/>
<name>A0A0Q3H2B5_BRADI</name>
<dbReference type="EnsemblPlants" id="KQK17055">
    <property type="protein sequence ID" value="KQK17055"/>
    <property type="gene ID" value="BRADI_1g32236v3"/>
</dbReference>
<dbReference type="PANTHER" id="PTHR26379:SF520">
    <property type="entry name" value="BTB DOMAIN-CONTAINING PROTEIN"/>
    <property type="match status" value="1"/>
</dbReference>
<dbReference type="GO" id="GO:0016567">
    <property type="term" value="P:protein ubiquitination"/>
    <property type="evidence" value="ECO:0007669"/>
    <property type="project" value="InterPro"/>
</dbReference>
<dbReference type="InterPro" id="IPR011333">
    <property type="entry name" value="SKP1/BTB/POZ_sf"/>
</dbReference>
<dbReference type="InterPro" id="IPR056423">
    <property type="entry name" value="BACK_BPM_SPOP"/>
</dbReference>
<dbReference type="SUPFAM" id="SSF49599">
    <property type="entry name" value="TRAF domain-like"/>
    <property type="match status" value="1"/>
</dbReference>
<dbReference type="Gramene" id="KQK17055">
    <property type="protein sequence ID" value="KQK17055"/>
    <property type="gene ID" value="BRADI_1g32236v3"/>
</dbReference>
<dbReference type="Pfam" id="PF00651">
    <property type="entry name" value="BTB"/>
    <property type="match status" value="1"/>
</dbReference>
<dbReference type="InterPro" id="IPR045005">
    <property type="entry name" value="BPM1-6"/>
</dbReference>
<accession>A0A0Q3H2B5</accession>
<dbReference type="Pfam" id="PF24570">
    <property type="entry name" value="BACK_BPM_SPOP"/>
    <property type="match status" value="1"/>
</dbReference>
<dbReference type="SMART" id="SM00225">
    <property type="entry name" value="BTB"/>
    <property type="match status" value="1"/>
</dbReference>
<dbReference type="InterPro" id="IPR000210">
    <property type="entry name" value="BTB/POZ_dom"/>
</dbReference>